<protein>
    <submittedName>
        <fullName evidence="2">Uncharacterized protein</fullName>
    </submittedName>
</protein>
<reference evidence="2" key="1">
    <citation type="submission" date="2022-11" db="EMBL/GenBank/DDBJ databases">
        <title>Centuries of genome instability and evolution in soft-shell clam transmissible cancer (bioRxiv).</title>
        <authorList>
            <person name="Hart S.F.M."/>
            <person name="Yonemitsu M.A."/>
            <person name="Giersch R.M."/>
            <person name="Beal B.F."/>
            <person name="Arriagada G."/>
            <person name="Davis B.W."/>
            <person name="Ostrander E.A."/>
            <person name="Goff S.P."/>
            <person name="Metzger M.J."/>
        </authorList>
    </citation>
    <scope>NUCLEOTIDE SEQUENCE</scope>
    <source>
        <strain evidence="2">MELC-2E11</strain>
        <tissue evidence="2">Siphon/mantle</tissue>
    </source>
</reference>
<sequence>MVFISTVLRALRDHYTPTPKWMFALKSPSRLYKRNQMKRMGALYETRITAACLEHGMDKNYFLTSLAERHELVNAAATLPDPPSTEALDEDDDDDPAAFPE</sequence>
<evidence type="ECO:0000256" key="1">
    <source>
        <dbReference type="SAM" id="MobiDB-lite"/>
    </source>
</evidence>
<proteinExistence type="predicted"/>
<dbReference type="EMBL" id="CP111020">
    <property type="protein sequence ID" value="WAR14901.1"/>
    <property type="molecule type" value="Genomic_DNA"/>
</dbReference>
<feature type="compositionally biased region" description="Acidic residues" evidence="1">
    <location>
        <begin position="87"/>
        <end position="101"/>
    </location>
</feature>
<name>A0ABY7F215_MYAAR</name>
<evidence type="ECO:0000313" key="3">
    <source>
        <dbReference type="Proteomes" id="UP001164746"/>
    </source>
</evidence>
<accession>A0ABY7F215</accession>
<gene>
    <name evidence="2" type="ORF">MAR_005006</name>
</gene>
<organism evidence="2 3">
    <name type="scientific">Mya arenaria</name>
    <name type="common">Soft-shell clam</name>
    <dbReference type="NCBI Taxonomy" id="6604"/>
    <lineage>
        <taxon>Eukaryota</taxon>
        <taxon>Metazoa</taxon>
        <taxon>Spiralia</taxon>
        <taxon>Lophotrochozoa</taxon>
        <taxon>Mollusca</taxon>
        <taxon>Bivalvia</taxon>
        <taxon>Autobranchia</taxon>
        <taxon>Heteroconchia</taxon>
        <taxon>Euheterodonta</taxon>
        <taxon>Imparidentia</taxon>
        <taxon>Neoheterodontei</taxon>
        <taxon>Myida</taxon>
        <taxon>Myoidea</taxon>
        <taxon>Myidae</taxon>
        <taxon>Mya</taxon>
    </lineage>
</organism>
<feature type="region of interest" description="Disordered" evidence="1">
    <location>
        <begin position="75"/>
        <end position="101"/>
    </location>
</feature>
<evidence type="ECO:0000313" key="2">
    <source>
        <dbReference type="EMBL" id="WAR14901.1"/>
    </source>
</evidence>
<keyword evidence="3" id="KW-1185">Reference proteome</keyword>
<dbReference type="Proteomes" id="UP001164746">
    <property type="component" value="Chromosome 9"/>
</dbReference>